<sequence length="63" mass="6587">MSGTGVPGGFDRVNGALKNEAEDYIVWDVLAPLGAGTSCLDEGGEGAERHSDHNTFSLSFEDS</sequence>
<evidence type="ECO:0000313" key="2">
    <source>
        <dbReference type="EMBL" id="CAD7427674.1"/>
    </source>
</evidence>
<dbReference type="EMBL" id="OB793515">
    <property type="protein sequence ID" value="CAD7427674.1"/>
    <property type="molecule type" value="Genomic_DNA"/>
</dbReference>
<reference evidence="2" key="1">
    <citation type="submission" date="2020-11" db="EMBL/GenBank/DDBJ databases">
        <authorList>
            <person name="Tran Van P."/>
        </authorList>
    </citation>
    <scope>NUCLEOTIDE SEQUENCE</scope>
</reference>
<protein>
    <submittedName>
        <fullName evidence="2">Uncharacterized protein</fullName>
    </submittedName>
</protein>
<name>A0A7R9E723_9NEOP</name>
<gene>
    <name evidence="2" type="ORF">TMSB3V08_LOCUS4506</name>
</gene>
<feature type="region of interest" description="Disordered" evidence="1">
    <location>
        <begin position="38"/>
        <end position="63"/>
    </location>
</feature>
<proteinExistence type="predicted"/>
<feature type="compositionally biased region" description="Polar residues" evidence="1">
    <location>
        <begin position="54"/>
        <end position="63"/>
    </location>
</feature>
<organism evidence="2">
    <name type="scientific">Timema monikensis</name>
    <dbReference type="NCBI Taxonomy" id="170555"/>
    <lineage>
        <taxon>Eukaryota</taxon>
        <taxon>Metazoa</taxon>
        <taxon>Ecdysozoa</taxon>
        <taxon>Arthropoda</taxon>
        <taxon>Hexapoda</taxon>
        <taxon>Insecta</taxon>
        <taxon>Pterygota</taxon>
        <taxon>Neoptera</taxon>
        <taxon>Polyneoptera</taxon>
        <taxon>Phasmatodea</taxon>
        <taxon>Timematodea</taxon>
        <taxon>Timematoidea</taxon>
        <taxon>Timematidae</taxon>
        <taxon>Timema</taxon>
    </lineage>
</organism>
<accession>A0A7R9E723</accession>
<dbReference type="AlphaFoldDB" id="A0A7R9E723"/>
<evidence type="ECO:0000256" key="1">
    <source>
        <dbReference type="SAM" id="MobiDB-lite"/>
    </source>
</evidence>